<dbReference type="Pfam" id="PF04614">
    <property type="entry name" value="Pex19"/>
    <property type="match status" value="1"/>
</dbReference>
<protein>
    <recommendedName>
        <fullName evidence="2">Peroxin-19</fullName>
    </recommendedName>
</protein>
<dbReference type="Proteomes" id="UP000245119">
    <property type="component" value="Linkage Group LG7"/>
</dbReference>
<dbReference type="AlphaFoldDB" id="A0A2T7P2X7"/>
<dbReference type="InterPro" id="IPR038322">
    <property type="entry name" value="Pex19_C_sf"/>
</dbReference>
<dbReference type="Gene3D" id="1.20.120.900">
    <property type="entry name" value="Pex19, mPTS binding domain"/>
    <property type="match status" value="1"/>
</dbReference>
<accession>A0A2T7P2X7</accession>
<evidence type="ECO:0000256" key="1">
    <source>
        <dbReference type="ARBA" id="ARBA00006326"/>
    </source>
</evidence>
<dbReference type="OrthoDB" id="21292at2759"/>
<comment type="caution">
    <text evidence="4">The sequence shown here is derived from an EMBL/GenBank/DDBJ whole genome shotgun (WGS) entry which is preliminary data.</text>
</comment>
<feature type="region of interest" description="Disordered" evidence="3">
    <location>
        <begin position="1"/>
        <end position="42"/>
    </location>
</feature>
<evidence type="ECO:0000313" key="4">
    <source>
        <dbReference type="EMBL" id="PVD27779.1"/>
    </source>
</evidence>
<dbReference type="PANTHER" id="PTHR12774">
    <property type="entry name" value="PEROXISOMAL BIOGENESIS FACTOR 19"/>
    <property type="match status" value="1"/>
</dbReference>
<dbReference type="InterPro" id="IPR006708">
    <property type="entry name" value="Pex19"/>
</dbReference>
<feature type="compositionally biased region" description="Polar residues" evidence="3">
    <location>
        <begin position="1"/>
        <end position="10"/>
    </location>
</feature>
<dbReference type="GO" id="GO:0005778">
    <property type="term" value="C:peroxisomal membrane"/>
    <property type="evidence" value="ECO:0007669"/>
    <property type="project" value="TreeGrafter"/>
</dbReference>
<feature type="region of interest" description="Disordered" evidence="3">
    <location>
        <begin position="302"/>
        <end position="321"/>
    </location>
</feature>
<organism evidence="4 5">
    <name type="scientific">Pomacea canaliculata</name>
    <name type="common">Golden apple snail</name>
    <dbReference type="NCBI Taxonomy" id="400727"/>
    <lineage>
        <taxon>Eukaryota</taxon>
        <taxon>Metazoa</taxon>
        <taxon>Spiralia</taxon>
        <taxon>Lophotrochozoa</taxon>
        <taxon>Mollusca</taxon>
        <taxon>Gastropoda</taxon>
        <taxon>Caenogastropoda</taxon>
        <taxon>Architaenioglossa</taxon>
        <taxon>Ampullarioidea</taxon>
        <taxon>Ampullariidae</taxon>
        <taxon>Pomacea</taxon>
    </lineage>
</organism>
<comment type="similarity">
    <text evidence="1">Belongs to the peroxin-19 family.</text>
</comment>
<name>A0A2T7P2X7_POMCA</name>
<evidence type="ECO:0000313" key="5">
    <source>
        <dbReference type="Proteomes" id="UP000245119"/>
    </source>
</evidence>
<evidence type="ECO:0000256" key="2">
    <source>
        <dbReference type="ARBA" id="ARBA00029688"/>
    </source>
</evidence>
<dbReference type="GO" id="GO:0045046">
    <property type="term" value="P:protein import into peroxisome membrane"/>
    <property type="evidence" value="ECO:0007669"/>
    <property type="project" value="TreeGrafter"/>
</dbReference>
<evidence type="ECO:0000256" key="3">
    <source>
        <dbReference type="SAM" id="MobiDB-lite"/>
    </source>
</evidence>
<sequence length="321" mass="34439">MAESQTQTTDVCEETSADDGTKSLPKSSEKEAKIAPTEDSELDEILNSALEDFGKNKELAAQQKAPTQQAVGAAGGACAASEVSSQDPTSAEFAEEFSTELAAQFEEAMKSFLSHDPHMLEQIEKLAEAAGNAGDSAEAQQHFASTLSQTLSDLAQNAEGIEVICTVSWLCSLAAGGGGAGQGIWGAGAEGQAEDLMPMMQGLMQSLLSKDILYPSLKEISSKYPEYLGANESSLDATQLDMYRKQYELMTSICTLFEEESPEDTQEQKSQRFEKLIDLMQQMQELGQPPKEIVGEMAPGLEFDENGMPKMPGVGSQCSLM</sequence>
<dbReference type="STRING" id="400727.A0A2T7P2X7"/>
<dbReference type="GO" id="GO:0033328">
    <property type="term" value="F:peroxisome membrane targeting sequence binding"/>
    <property type="evidence" value="ECO:0007669"/>
    <property type="project" value="TreeGrafter"/>
</dbReference>
<dbReference type="PANTHER" id="PTHR12774:SF2">
    <property type="entry name" value="PEROXISOMAL BIOGENESIS FACTOR 19"/>
    <property type="match status" value="1"/>
</dbReference>
<keyword evidence="5" id="KW-1185">Reference proteome</keyword>
<dbReference type="EMBL" id="PZQS01000007">
    <property type="protein sequence ID" value="PVD27779.1"/>
    <property type="molecule type" value="Genomic_DNA"/>
</dbReference>
<proteinExistence type="inferred from homology"/>
<reference evidence="4 5" key="1">
    <citation type="submission" date="2018-04" db="EMBL/GenBank/DDBJ databases">
        <title>The genome of golden apple snail Pomacea canaliculata provides insight into stress tolerance and invasive adaptation.</title>
        <authorList>
            <person name="Liu C."/>
            <person name="Liu B."/>
            <person name="Ren Y."/>
            <person name="Zhang Y."/>
            <person name="Wang H."/>
            <person name="Li S."/>
            <person name="Jiang F."/>
            <person name="Yin L."/>
            <person name="Zhang G."/>
            <person name="Qian W."/>
            <person name="Fan W."/>
        </authorList>
    </citation>
    <scope>NUCLEOTIDE SEQUENCE [LARGE SCALE GENOMIC DNA]</scope>
    <source>
        <strain evidence="4">SZHN2017</strain>
        <tissue evidence="4">Muscle</tissue>
    </source>
</reference>
<gene>
    <name evidence="4" type="ORF">C0Q70_12951</name>
</gene>